<dbReference type="CDD" id="cd11586">
    <property type="entry name" value="VbhA_like"/>
    <property type="match status" value="1"/>
</dbReference>
<dbReference type="EMBL" id="FZNS01000023">
    <property type="protein sequence ID" value="SNS06623.1"/>
    <property type="molecule type" value="Genomic_DNA"/>
</dbReference>
<protein>
    <recommendedName>
        <fullName evidence="3">Antitoxin VbhA domain-containing protein</fullName>
    </recommendedName>
</protein>
<dbReference type="AlphaFoldDB" id="A0A239BHV5"/>
<proteinExistence type="predicted"/>
<gene>
    <name evidence="1" type="ORF">SAMN06269173_1239</name>
</gene>
<evidence type="ECO:0000313" key="2">
    <source>
        <dbReference type="Proteomes" id="UP000198310"/>
    </source>
</evidence>
<accession>A0A239BHV5</accession>
<dbReference type="RefSeq" id="WP_089334479.1">
    <property type="nucleotide sequence ID" value="NZ_FZNS01000023.1"/>
</dbReference>
<evidence type="ECO:0000313" key="1">
    <source>
        <dbReference type="EMBL" id="SNS06623.1"/>
    </source>
</evidence>
<name>A0A239BHV5_9BACT</name>
<dbReference type="Proteomes" id="UP000198310">
    <property type="component" value="Unassembled WGS sequence"/>
</dbReference>
<sequence length="105" mass="11289">MSHTPYFSANEQTAQQRRDVVTFAVGVSLSQSRHPSPLLVSLQHQYIAGQIDLEQLSARLDAACQPAPGPDPAAKYAPGEGPAVEPAPKYSPYLLFDESLAPKSL</sequence>
<evidence type="ECO:0008006" key="3">
    <source>
        <dbReference type="Google" id="ProtNLM"/>
    </source>
</evidence>
<dbReference type="InterPro" id="IPR033788">
    <property type="entry name" value="VbhA-like"/>
</dbReference>
<reference evidence="2" key="1">
    <citation type="submission" date="2017-06" db="EMBL/GenBank/DDBJ databases">
        <authorList>
            <person name="Varghese N."/>
            <person name="Submissions S."/>
        </authorList>
    </citation>
    <scope>NUCLEOTIDE SEQUENCE [LARGE SCALE GENOMIC DNA]</scope>
    <source>
        <strain evidence="2">DSM 28041</strain>
    </source>
</reference>
<keyword evidence="2" id="KW-1185">Reference proteome</keyword>
<organism evidence="1 2">
    <name type="scientific">Hymenobacter mucosus</name>
    <dbReference type="NCBI Taxonomy" id="1411120"/>
    <lineage>
        <taxon>Bacteria</taxon>
        <taxon>Pseudomonadati</taxon>
        <taxon>Bacteroidota</taxon>
        <taxon>Cytophagia</taxon>
        <taxon>Cytophagales</taxon>
        <taxon>Hymenobacteraceae</taxon>
        <taxon>Hymenobacter</taxon>
    </lineage>
</organism>